<keyword evidence="3" id="KW-1185">Reference proteome</keyword>
<dbReference type="InterPro" id="IPR009091">
    <property type="entry name" value="RCC1/BLIP-II"/>
</dbReference>
<organism evidence="2 3">
    <name type="scientific">Ceratitis capitata</name>
    <name type="common">Mediterranean fruit fly</name>
    <name type="synonym">Tephritis capitata</name>
    <dbReference type="NCBI Taxonomy" id="7213"/>
    <lineage>
        <taxon>Eukaryota</taxon>
        <taxon>Metazoa</taxon>
        <taxon>Ecdysozoa</taxon>
        <taxon>Arthropoda</taxon>
        <taxon>Hexapoda</taxon>
        <taxon>Insecta</taxon>
        <taxon>Pterygota</taxon>
        <taxon>Neoptera</taxon>
        <taxon>Endopterygota</taxon>
        <taxon>Diptera</taxon>
        <taxon>Brachycera</taxon>
        <taxon>Muscomorpha</taxon>
        <taxon>Tephritoidea</taxon>
        <taxon>Tephritidae</taxon>
        <taxon>Ceratitis</taxon>
        <taxon>Ceratitis</taxon>
    </lineage>
</organism>
<dbReference type="Proteomes" id="UP000606786">
    <property type="component" value="Unassembled WGS sequence"/>
</dbReference>
<dbReference type="EMBL" id="CAJHJT010000001">
    <property type="protein sequence ID" value="CAD6992391.1"/>
    <property type="molecule type" value="Genomic_DNA"/>
</dbReference>
<dbReference type="OrthoDB" id="5370059at2759"/>
<dbReference type="PROSITE" id="PS00626">
    <property type="entry name" value="RCC1_2"/>
    <property type="match status" value="1"/>
</dbReference>
<dbReference type="InterPro" id="IPR000408">
    <property type="entry name" value="Reg_chr_condens"/>
</dbReference>
<gene>
    <name evidence="2" type="ORF">CCAP1982_LOCUS1255</name>
</gene>
<dbReference type="PANTHER" id="PTHR46849:SF1">
    <property type="entry name" value="RCC1 DOMAIN-CONTAINING PROTEIN 1"/>
    <property type="match status" value="1"/>
</dbReference>
<evidence type="ECO:0000256" key="1">
    <source>
        <dbReference type="PROSITE-ProRule" id="PRU00235"/>
    </source>
</evidence>
<dbReference type="SUPFAM" id="SSF50985">
    <property type="entry name" value="RCC1/BLIP-II"/>
    <property type="match status" value="1"/>
</dbReference>
<comment type="caution">
    <text evidence="2">The sequence shown here is derived from an EMBL/GenBank/DDBJ whole genome shotgun (WGS) entry which is preliminary data.</text>
</comment>
<evidence type="ECO:0000313" key="3">
    <source>
        <dbReference type="Proteomes" id="UP000606786"/>
    </source>
</evidence>
<dbReference type="Gene3D" id="2.130.10.30">
    <property type="entry name" value="Regulator of chromosome condensation 1/beta-lactamase-inhibitor protein II"/>
    <property type="match status" value="1"/>
</dbReference>
<dbReference type="PROSITE" id="PS50012">
    <property type="entry name" value="RCC1_3"/>
    <property type="match status" value="2"/>
</dbReference>
<feature type="repeat" description="RCC1" evidence="1">
    <location>
        <begin position="247"/>
        <end position="332"/>
    </location>
</feature>
<proteinExistence type="predicted"/>
<protein>
    <submittedName>
        <fullName evidence="2">(Mediterranean fruit fly) hypothetical protein</fullName>
    </submittedName>
</protein>
<sequence>MHAFSGFNGFGQFGGGSQQSVNEFIEFSLENTPNDQEHILLLAASWSYTAYARGKYLVLRGFLTGTPNTSICLQAPGNINQLAVSDRFALVLCENGRLYKAPTESTVKLLEVKLETELQVLPQKRSIFGEPKSSAEQMANIHITHIACGSNINVAISATNTVYSVPSKIHQFQKHFRVQQLQCGFEHALLLSGNGDVYSWGNGFRGQLGQDVLRVEEAPVLIEALAGIKINCIAAGGWHSAAISAFGDLYTWGFNSNGQLGLRIFKTSTRGKLKQPTVFTLPQIIELPKCNCCQQKVDMESEAVLKDNDRQAECMPVCVYAGARHTLLQLNCGALYAAGWNAHGQLAVGRKVEYCDEFEKVLCATDKYKDKRVVCGAWCTTLVKKS</sequence>
<dbReference type="PRINTS" id="PR00633">
    <property type="entry name" value="RCCNDNSATION"/>
</dbReference>
<dbReference type="InterPro" id="IPR052830">
    <property type="entry name" value="RCC1_domain-containing"/>
</dbReference>
<reference evidence="2" key="1">
    <citation type="submission" date="2020-11" db="EMBL/GenBank/DDBJ databases">
        <authorList>
            <person name="Whitehead M."/>
        </authorList>
    </citation>
    <scope>NUCLEOTIDE SEQUENCE</scope>
    <source>
        <strain evidence="2">EGII</strain>
    </source>
</reference>
<evidence type="ECO:0000313" key="2">
    <source>
        <dbReference type="EMBL" id="CAD6992391.1"/>
    </source>
</evidence>
<name>A0A811U1E7_CERCA</name>
<accession>A0A811U1E7</accession>
<feature type="repeat" description="RCC1" evidence="1">
    <location>
        <begin position="195"/>
        <end position="246"/>
    </location>
</feature>
<dbReference type="PANTHER" id="PTHR46849">
    <property type="entry name" value="RCC1 DOMAIN-CONTAINING PROTEIN 1"/>
    <property type="match status" value="1"/>
</dbReference>
<dbReference type="AlphaFoldDB" id="A0A811U1E7"/>
<dbReference type="Pfam" id="PF00415">
    <property type="entry name" value="RCC1"/>
    <property type="match status" value="2"/>
</dbReference>